<evidence type="ECO:0008006" key="4">
    <source>
        <dbReference type="Google" id="ProtNLM"/>
    </source>
</evidence>
<dbReference type="Proteomes" id="UP000245462">
    <property type="component" value="Unassembled WGS sequence"/>
</dbReference>
<dbReference type="EMBL" id="QEKY01000022">
    <property type="protein sequence ID" value="PVZ06431.1"/>
    <property type="molecule type" value="Genomic_DNA"/>
</dbReference>
<keyword evidence="1" id="KW-0812">Transmembrane</keyword>
<evidence type="ECO:0000313" key="2">
    <source>
        <dbReference type="EMBL" id="PVZ06431.1"/>
    </source>
</evidence>
<feature type="transmembrane region" description="Helical" evidence="1">
    <location>
        <begin position="276"/>
        <end position="294"/>
    </location>
</feature>
<feature type="transmembrane region" description="Helical" evidence="1">
    <location>
        <begin position="64"/>
        <end position="83"/>
    </location>
</feature>
<dbReference type="Pfam" id="PF18940">
    <property type="entry name" value="DUF5687"/>
    <property type="match status" value="1"/>
</dbReference>
<accession>A0A2U1F2N0</accession>
<feature type="transmembrane region" description="Helical" evidence="1">
    <location>
        <begin position="28"/>
        <end position="52"/>
    </location>
</feature>
<feature type="transmembrane region" description="Helical" evidence="1">
    <location>
        <begin position="171"/>
        <end position="196"/>
    </location>
</feature>
<dbReference type="InterPro" id="IPR043742">
    <property type="entry name" value="DUF5687"/>
</dbReference>
<evidence type="ECO:0000256" key="1">
    <source>
        <dbReference type="SAM" id="Phobius"/>
    </source>
</evidence>
<comment type="caution">
    <text evidence="2">The sequence shown here is derived from an EMBL/GenBank/DDBJ whole genome shotgun (WGS) entry which is preliminary data.</text>
</comment>
<feature type="transmembrane region" description="Helical" evidence="1">
    <location>
        <begin position="139"/>
        <end position="159"/>
    </location>
</feature>
<feature type="transmembrane region" description="Helical" evidence="1">
    <location>
        <begin position="418"/>
        <end position="441"/>
    </location>
</feature>
<name>A0A2U1F2N0_9PORP</name>
<dbReference type="GeneID" id="94551493"/>
<reference evidence="2 3" key="1">
    <citation type="submission" date="2018-04" db="EMBL/GenBank/DDBJ databases">
        <title>Genomic Encyclopedia of Type Strains, Phase IV (KMG-IV): sequencing the most valuable type-strain genomes for metagenomic binning, comparative biology and taxonomic classification.</title>
        <authorList>
            <person name="Goeker M."/>
        </authorList>
    </citation>
    <scope>NUCLEOTIDE SEQUENCE [LARGE SCALE GENOMIC DNA]</scope>
    <source>
        <strain evidence="2 3">DSM 28520</strain>
    </source>
</reference>
<keyword evidence="3" id="KW-1185">Reference proteome</keyword>
<keyword evidence="1" id="KW-1133">Transmembrane helix</keyword>
<feature type="transmembrane region" description="Helical" evidence="1">
    <location>
        <begin position="104"/>
        <end position="127"/>
    </location>
</feature>
<feature type="transmembrane region" description="Helical" evidence="1">
    <location>
        <begin position="300"/>
        <end position="318"/>
    </location>
</feature>
<proteinExistence type="predicted"/>
<dbReference type="AlphaFoldDB" id="A0A2U1F2N0"/>
<feature type="transmembrane region" description="Helical" evidence="1">
    <location>
        <begin position="447"/>
        <end position="466"/>
    </location>
</feature>
<organism evidence="2 3">
    <name type="scientific">Porphyromonas loveana</name>
    <dbReference type="NCBI Taxonomy" id="1884669"/>
    <lineage>
        <taxon>Bacteria</taxon>
        <taxon>Pseudomonadati</taxon>
        <taxon>Bacteroidota</taxon>
        <taxon>Bacteroidia</taxon>
        <taxon>Bacteroidales</taxon>
        <taxon>Porphyromonadaceae</taxon>
        <taxon>Porphyromonas</taxon>
    </lineage>
</organism>
<keyword evidence="1" id="KW-0472">Membrane</keyword>
<feature type="transmembrane region" description="Helical" evidence="1">
    <location>
        <begin position="374"/>
        <end position="398"/>
    </location>
</feature>
<feature type="transmembrane region" description="Helical" evidence="1">
    <location>
        <begin position="349"/>
        <end position="368"/>
    </location>
</feature>
<gene>
    <name evidence="2" type="ORF">C7382_12213</name>
</gene>
<protein>
    <recommendedName>
        <fullName evidence="4">ABC-2 type transport system permease protein</fullName>
    </recommendedName>
</protein>
<dbReference type="RefSeq" id="WP_207772737.1">
    <property type="nucleotide sequence ID" value="NZ_QEKY01000022.1"/>
</dbReference>
<sequence>MYAKELFKHEWLRTIRSSISAQSLATKIFWGFYLLINGVALFALGLFSPLMFEEIFPTLSTLQVLSGLLPFLMLAGLVVRLFLQPLSRIEEDGYRQLPIPRRSIVQYLILRPLANPINYYAFVFLLLPFCIMTGSRNGIVAGATALCTTLLLTITNTLLAPYLKRILGEGIRFYLVVLGFIGLLVAAEASGIAPWIGRLFDFASSLNIWIECLLLVAIIAGSYVASQAYFKHHYYPRERSGKSRERYESLNFVRQYGMVGEMIALHMKLLRRSKRIRNAFIFSFVLMFYGLLFYRQDSQPLFSLALIANLVVSTLMLMMSQWTIRWDCAFFDGLMAQAITARTYIRSHYIMLMALNLISFLLTTPYFLMGQEIIFVHLTFLLWNSGVGIFIILLLASFNKGYIDLLQGGAMNQQGTSFHNFLAAVPVILLGPLFLAVLSIFTDRYTAEIIVGSTGLLGLLLHKPLIELCTRVFIRQKYSLAESFRERK</sequence>
<evidence type="ECO:0000313" key="3">
    <source>
        <dbReference type="Proteomes" id="UP000245462"/>
    </source>
</evidence>
<feature type="transmembrane region" description="Helical" evidence="1">
    <location>
        <begin position="208"/>
        <end position="230"/>
    </location>
</feature>